<proteinExistence type="predicted"/>
<dbReference type="Proteomes" id="UP000229631">
    <property type="component" value="Unassembled WGS sequence"/>
</dbReference>
<dbReference type="PANTHER" id="PTHR42188">
    <property type="entry name" value="23S RRNA-SPECIFIC ENDONUCLEASE VAPC20"/>
    <property type="match status" value="1"/>
</dbReference>
<dbReference type="InterPro" id="IPR002716">
    <property type="entry name" value="PIN_dom"/>
</dbReference>
<name>A0A2M7BBQ1_9BACT</name>
<dbReference type="InterPro" id="IPR029060">
    <property type="entry name" value="PIN-like_dom_sf"/>
</dbReference>
<dbReference type="GO" id="GO:0016075">
    <property type="term" value="P:rRNA catabolic process"/>
    <property type="evidence" value="ECO:0007669"/>
    <property type="project" value="TreeGrafter"/>
</dbReference>
<dbReference type="SUPFAM" id="SSF88723">
    <property type="entry name" value="PIN domain-like"/>
    <property type="match status" value="1"/>
</dbReference>
<dbReference type="GO" id="GO:0004521">
    <property type="term" value="F:RNA endonuclease activity"/>
    <property type="evidence" value="ECO:0007669"/>
    <property type="project" value="InterPro"/>
</dbReference>
<evidence type="ECO:0000313" key="2">
    <source>
        <dbReference type="EMBL" id="PIV00542.1"/>
    </source>
</evidence>
<comment type="caution">
    <text evidence="2">The sequence shown here is derived from an EMBL/GenBank/DDBJ whole genome shotgun (WGS) entry which is preliminary data.</text>
</comment>
<feature type="domain" description="PIN" evidence="1">
    <location>
        <begin position="2"/>
        <end position="128"/>
    </location>
</feature>
<dbReference type="AlphaFoldDB" id="A0A2M7BBQ1"/>
<evidence type="ECO:0000313" key="3">
    <source>
        <dbReference type="Proteomes" id="UP000229631"/>
    </source>
</evidence>
<dbReference type="EMBL" id="PEVC01000050">
    <property type="protein sequence ID" value="PIV00542.1"/>
    <property type="molecule type" value="Genomic_DNA"/>
</dbReference>
<protein>
    <submittedName>
        <fullName evidence="2">VapC toxin family PIN domain ribonuclease</fullName>
    </submittedName>
</protein>
<gene>
    <name evidence="2" type="ORF">COS54_02810</name>
</gene>
<dbReference type="PANTHER" id="PTHR42188:SF1">
    <property type="entry name" value="23S RRNA-SPECIFIC ENDONUCLEASE VAPC20"/>
    <property type="match status" value="1"/>
</dbReference>
<sequence length="135" mass="15627">MTNIFIDTSAFIALYLKGDEFHERAALFLDKTDKKTIFLTSNYILDEVYTFLRSNKGKETAISFAEFLAQNSQIVILKRIGLEDEKKAFELFRKLDLSKLSFTDCTSFALMKRLEIKEVFSFDKHFAKAGFEVIP</sequence>
<organism evidence="2 3">
    <name type="scientific">Candidatus Shapirobacteria bacterium CG03_land_8_20_14_0_80_39_12</name>
    <dbReference type="NCBI Taxonomy" id="1974879"/>
    <lineage>
        <taxon>Bacteria</taxon>
        <taxon>Candidatus Shapironibacteriota</taxon>
    </lineage>
</organism>
<accession>A0A2M7BBQ1</accession>
<dbReference type="Pfam" id="PF01850">
    <property type="entry name" value="PIN"/>
    <property type="match status" value="1"/>
</dbReference>
<evidence type="ECO:0000259" key="1">
    <source>
        <dbReference type="SMART" id="SM00670"/>
    </source>
</evidence>
<dbReference type="Gene3D" id="3.40.50.1010">
    <property type="entry name" value="5'-nuclease"/>
    <property type="match status" value="1"/>
</dbReference>
<reference evidence="3" key="1">
    <citation type="submission" date="2017-09" db="EMBL/GenBank/DDBJ databases">
        <title>Depth-based differentiation of microbial function through sediment-hosted aquifers and enrichment of novel symbionts in the deep terrestrial subsurface.</title>
        <authorList>
            <person name="Probst A.J."/>
            <person name="Ladd B."/>
            <person name="Jarett J.K."/>
            <person name="Geller-Mcgrath D.E."/>
            <person name="Sieber C.M.K."/>
            <person name="Emerson J.B."/>
            <person name="Anantharaman K."/>
            <person name="Thomas B.C."/>
            <person name="Malmstrom R."/>
            <person name="Stieglmeier M."/>
            <person name="Klingl A."/>
            <person name="Woyke T."/>
            <person name="Ryan C.M."/>
            <person name="Banfield J.F."/>
        </authorList>
    </citation>
    <scope>NUCLEOTIDE SEQUENCE [LARGE SCALE GENOMIC DNA]</scope>
</reference>
<dbReference type="SMART" id="SM00670">
    <property type="entry name" value="PINc"/>
    <property type="match status" value="1"/>
</dbReference>
<dbReference type="InterPro" id="IPR039018">
    <property type="entry name" value="VapC20-like"/>
</dbReference>